<keyword evidence="1" id="KW-0479">Metal-binding</keyword>
<dbReference type="AlphaFoldDB" id="A0A2K1QPP0"/>
<dbReference type="SUPFAM" id="SSF57850">
    <property type="entry name" value="RING/U-box"/>
    <property type="match status" value="1"/>
</dbReference>
<dbReference type="GO" id="GO:0008270">
    <property type="term" value="F:zinc ion binding"/>
    <property type="evidence" value="ECO:0007669"/>
    <property type="project" value="UniProtKB-KW"/>
</dbReference>
<keyword evidence="4" id="KW-1185">Reference proteome</keyword>
<comment type="caution">
    <text evidence="3">The sequence shown here is derived from an EMBL/GenBank/DDBJ whole genome shotgun (WGS) entry which is preliminary data.</text>
</comment>
<evidence type="ECO:0000256" key="1">
    <source>
        <dbReference type="PROSITE-ProRule" id="PRU00175"/>
    </source>
</evidence>
<dbReference type="OrthoDB" id="8062037at2759"/>
<dbReference type="PROSITE" id="PS50089">
    <property type="entry name" value="ZF_RING_2"/>
    <property type="match status" value="1"/>
</dbReference>
<evidence type="ECO:0000313" key="4">
    <source>
        <dbReference type="Proteomes" id="UP000243797"/>
    </source>
</evidence>
<protein>
    <recommendedName>
        <fullName evidence="2">RING-type domain-containing protein</fullName>
    </recommendedName>
</protein>
<accession>A0A2K1QPP0</accession>
<name>A0A2K1QPP0_9PEZI</name>
<keyword evidence="1" id="KW-0863">Zinc-finger</keyword>
<evidence type="ECO:0000259" key="2">
    <source>
        <dbReference type="PROSITE" id="PS50089"/>
    </source>
</evidence>
<dbReference type="PANTHER" id="PTHR21540">
    <property type="entry name" value="RING FINGER AND SWIM DOMAIN-CONTAINING PROTEIN 2"/>
    <property type="match status" value="1"/>
</dbReference>
<reference evidence="3 4" key="1">
    <citation type="submission" date="2017-06" db="EMBL/GenBank/DDBJ databases">
        <title>Draft genome sequence of a variant of Elsinoe murrayae.</title>
        <authorList>
            <person name="Cheng Q."/>
        </authorList>
    </citation>
    <scope>NUCLEOTIDE SEQUENCE [LARGE SCALE GENOMIC DNA]</scope>
    <source>
        <strain evidence="3 4">CQ-2017a</strain>
    </source>
</reference>
<organism evidence="3 4">
    <name type="scientific">Sphaceloma murrayae</name>
    <dbReference type="NCBI Taxonomy" id="2082308"/>
    <lineage>
        <taxon>Eukaryota</taxon>
        <taxon>Fungi</taxon>
        <taxon>Dikarya</taxon>
        <taxon>Ascomycota</taxon>
        <taxon>Pezizomycotina</taxon>
        <taxon>Dothideomycetes</taxon>
        <taxon>Dothideomycetidae</taxon>
        <taxon>Myriangiales</taxon>
        <taxon>Elsinoaceae</taxon>
        <taxon>Sphaceloma</taxon>
    </lineage>
</organism>
<dbReference type="GO" id="GO:0061630">
    <property type="term" value="F:ubiquitin protein ligase activity"/>
    <property type="evidence" value="ECO:0007669"/>
    <property type="project" value="InterPro"/>
</dbReference>
<gene>
    <name evidence="3" type="ORF">CAC42_3638</name>
</gene>
<dbReference type="Gene3D" id="3.30.40.10">
    <property type="entry name" value="Zinc/RING finger domain, C3HC4 (zinc finger)"/>
    <property type="match status" value="1"/>
</dbReference>
<feature type="domain" description="RING-type" evidence="2">
    <location>
        <begin position="130"/>
        <end position="175"/>
    </location>
</feature>
<dbReference type="InterPro" id="IPR039903">
    <property type="entry name" value="Zswim2"/>
</dbReference>
<dbReference type="Proteomes" id="UP000243797">
    <property type="component" value="Unassembled WGS sequence"/>
</dbReference>
<dbReference type="InterPro" id="IPR001841">
    <property type="entry name" value="Znf_RING"/>
</dbReference>
<dbReference type="EMBL" id="NKHZ01000054">
    <property type="protein sequence ID" value="PNS17068.1"/>
    <property type="molecule type" value="Genomic_DNA"/>
</dbReference>
<dbReference type="InParanoid" id="A0A2K1QPP0"/>
<dbReference type="InterPro" id="IPR013083">
    <property type="entry name" value="Znf_RING/FYVE/PHD"/>
</dbReference>
<proteinExistence type="predicted"/>
<dbReference type="Pfam" id="PF13639">
    <property type="entry name" value="zf-RING_2"/>
    <property type="match status" value="1"/>
</dbReference>
<sequence length="178" mass="19792">MATLVRVQPASLAGSSIRAILQSKPHRAFCVGKTSRGQPCRNRLSYERMRLVRNSLNQLLEGISDASSLHDILGALATNALCGCHAAMPGTTYDLYHALVAHHQPFFAMLEETAACVFVAQRTVSPEDICAICLDNMTGKETVYCQKTCGQTFHETCMEKWEQNCENETTCPYCRRAW</sequence>
<evidence type="ECO:0000313" key="3">
    <source>
        <dbReference type="EMBL" id="PNS17068.1"/>
    </source>
</evidence>
<keyword evidence="1" id="KW-0862">Zinc</keyword>